<name>A0ABR4C5F2_9HELO</name>
<dbReference type="Proteomes" id="UP001595075">
    <property type="component" value="Unassembled WGS sequence"/>
</dbReference>
<evidence type="ECO:0000259" key="2">
    <source>
        <dbReference type="PROSITE" id="PS50097"/>
    </source>
</evidence>
<dbReference type="SUPFAM" id="SSF54695">
    <property type="entry name" value="POZ domain"/>
    <property type="match status" value="1"/>
</dbReference>
<evidence type="ECO:0000256" key="1">
    <source>
        <dbReference type="SAM" id="MobiDB-lite"/>
    </source>
</evidence>
<evidence type="ECO:0000313" key="3">
    <source>
        <dbReference type="EMBL" id="KAL2064900.1"/>
    </source>
</evidence>
<dbReference type="PANTHER" id="PTHR47843:SF6">
    <property type="entry name" value="BTB DOMAIN-CONTAINING PROTEIN"/>
    <property type="match status" value="1"/>
</dbReference>
<gene>
    <name evidence="3" type="ORF">VTL71DRAFT_4040</name>
</gene>
<feature type="region of interest" description="Disordered" evidence="1">
    <location>
        <begin position="146"/>
        <end position="194"/>
    </location>
</feature>
<feature type="region of interest" description="Disordered" evidence="1">
    <location>
        <begin position="226"/>
        <end position="281"/>
    </location>
</feature>
<dbReference type="Gene3D" id="3.30.710.10">
    <property type="entry name" value="Potassium Channel Kv1.1, Chain A"/>
    <property type="match status" value="1"/>
</dbReference>
<feature type="compositionally biased region" description="Pro residues" evidence="1">
    <location>
        <begin position="265"/>
        <end position="274"/>
    </location>
</feature>
<protein>
    <recommendedName>
        <fullName evidence="2">BTB domain-containing protein</fullName>
    </recommendedName>
</protein>
<dbReference type="PROSITE" id="PS50097">
    <property type="entry name" value="BTB"/>
    <property type="match status" value="1"/>
</dbReference>
<dbReference type="EMBL" id="JAZHXI010000013">
    <property type="protein sequence ID" value="KAL2064900.1"/>
    <property type="molecule type" value="Genomic_DNA"/>
</dbReference>
<dbReference type="InterPro" id="IPR000210">
    <property type="entry name" value="BTB/POZ_dom"/>
</dbReference>
<dbReference type="InterPro" id="IPR011333">
    <property type="entry name" value="SKP1/BTB/POZ_sf"/>
</dbReference>
<sequence length="440" mass="49550">MAASREEPGMRSAGAESSLDAVMRAPSTTTPDVVVLDFIREEVKPKDLIDPKKDLWLSTADGRYSSTIIPVRVGVHAETFPIHKDILCKSEYFRRALEGEFKEAGDQAIDLPEENPDIFSFVVAYLYEEKFSPIKTMSTVLVTEVDKGKGREESHDVDEDSDSTDSGSASDDSTRSRRRLENRRRRSMRKEPGRHRLGCGCHACIAETIGGPPCWSCGATRNPPPPRPRHYIGPPGPVIMNRNGYPRPQQQRPRDRDRRRGARPPGEPPTPTEDPIPEERMSQEDVRTWALAYSLSIDVYVCAERYLMQDFKAAIAAYVINSFEIAGIDAAIPTVLQSCQTLQAGLSPLDPLLRKVFARVGFLQARLWKQFPEETQIFFTENPDLAILIMKEMVQRRAEDMRDSLPPMDSRPILDAGFGQEDVFIQGPGGPRRRNGRYYN</sequence>
<dbReference type="Pfam" id="PF00651">
    <property type="entry name" value="BTB"/>
    <property type="match status" value="1"/>
</dbReference>
<feature type="compositionally biased region" description="Basic residues" evidence="1">
    <location>
        <begin position="176"/>
        <end position="194"/>
    </location>
</feature>
<feature type="region of interest" description="Disordered" evidence="1">
    <location>
        <begin position="1"/>
        <end position="22"/>
    </location>
</feature>
<accession>A0ABR4C5F2</accession>
<proteinExistence type="predicted"/>
<comment type="caution">
    <text evidence="3">The sequence shown here is derived from an EMBL/GenBank/DDBJ whole genome shotgun (WGS) entry which is preliminary data.</text>
</comment>
<reference evidence="3 4" key="1">
    <citation type="journal article" date="2024" name="Commun. Biol.">
        <title>Comparative genomic analysis of thermophilic fungi reveals convergent evolutionary adaptations and gene losses.</title>
        <authorList>
            <person name="Steindorff A.S."/>
            <person name="Aguilar-Pontes M.V."/>
            <person name="Robinson A.J."/>
            <person name="Andreopoulos B."/>
            <person name="LaButti K."/>
            <person name="Kuo A."/>
            <person name="Mondo S."/>
            <person name="Riley R."/>
            <person name="Otillar R."/>
            <person name="Haridas S."/>
            <person name="Lipzen A."/>
            <person name="Grimwood J."/>
            <person name="Schmutz J."/>
            <person name="Clum A."/>
            <person name="Reid I.D."/>
            <person name="Moisan M.C."/>
            <person name="Butler G."/>
            <person name="Nguyen T.T.M."/>
            <person name="Dewar K."/>
            <person name="Conant G."/>
            <person name="Drula E."/>
            <person name="Henrissat B."/>
            <person name="Hansel C."/>
            <person name="Singer S."/>
            <person name="Hutchinson M.I."/>
            <person name="de Vries R.P."/>
            <person name="Natvig D.O."/>
            <person name="Powell A.J."/>
            <person name="Tsang A."/>
            <person name="Grigoriev I.V."/>
        </authorList>
    </citation>
    <scope>NUCLEOTIDE SEQUENCE [LARGE SCALE GENOMIC DNA]</scope>
    <source>
        <strain evidence="3 4">CBS 494.80</strain>
    </source>
</reference>
<organism evidence="3 4">
    <name type="scientific">Oculimacula yallundae</name>
    <dbReference type="NCBI Taxonomy" id="86028"/>
    <lineage>
        <taxon>Eukaryota</taxon>
        <taxon>Fungi</taxon>
        <taxon>Dikarya</taxon>
        <taxon>Ascomycota</taxon>
        <taxon>Pezizomycotina</taxon>
        <taxon>Leotiomycetes</taxon>
        <taxon>Helotiales</taxon>
        <taxon>Ploettnerulaceae</taxon>
        <taxon>Oculimacula</taxon>
    </lineage>
</organism>
<evidence type="ECO:0000313" key="4">
    <source>
        <dbReference type="Proteomes" id="UP001595075"/>
    </source>
</evidence>
<feature type="domain" description="BTB" evidence="2">
    <location>
        <begin position="65"/>
        <end position="135"/>
    </location>
</feature>
<dbReference type="CDD" id="cd18186">
    <property type="entry name" value="BTB_POZ_ZBTB_KLHL-like"/>
    <property type="match status" value="1"/>
</dbReference>
<keyword evidence="4" id="KW-1185">Reference proteome</keyword>
<dbReference type="PANTHER" id="PTHR47843">
    <property type="entry name" value="BTB DOMAIN-CONTAINING PROTEIN-RELATED"/>
    <property type="match status" value="1"/>
</dbReference>